<evidence type="ECO:0000313" key="7">
    <source>
        <dbReference type="Proteomes" id="UP000275504"/>
    </source>
</evidence>
<dbReference type="InterPro" id="IPR036291">
    <property type="entry name" value="NAD(P)-bd_dom_sf"/>
</dbReference>
<dbReference type="Proteomes" id="UP000275504">
    <property type="component" value="Chromosome"/>
</dbReference>
<reference evidence="6 7" key="1">
    <citation type="submission" date="2018-12" db="EMBL/GenBank/DDBJ databases">
        <authorList>
            <consortium name="Pathogen Informatics"/>
        </authorList>
    </citation>
    <scope>NUCLEOTIDE SEQUENCE [LARGE SCALE GENOMIC DNA]</scope>
    <source>
        <strain evidence="6 7">NCTC11951</strain>
    </source>
</reference>
<keyword evidence="4 6" id="KW-0456">Lyase</keyword>
<accession>A0A3S4S2D7</accession>
<evidence type="ECO:0000259" key="5">
    <source>
        <dbReference type="Pfam" id="PF16363"/>
    </source>
</evidence>
<evidence type="ECO:0000256" key="4">
    <source>
        <dbReference type="ARBA" id="ARBA00023239"/>
    </source>
</evidence>
<dbReference type="EC" id="4.2.1.47" evidence="3"/>
<dbReference type="Pfam" id="PF16363">
    <property type="entry name" value="GDP_Man_Dehyd"/>
    <property type="match status" value="2"/>
</dbReference>
<evidence type="ECO:0000256" key="2">
    <source>
        <dbReference type="ARBA" id="ARBA00009263"/>
    </source>
</evidence>
<comment type="similarity">
    <text evidence="2">Belongs to the NAD(P)-dependent epimerase/dehydratase family. GDP-mannose 4,6-dehydratase subfamily.</text>
</comment>
<evidence type="ECO:0000313" key="6">
    <source>
        <dbReference type="EMBL" id="VEG60744.1"/>
    </source>
</evidence>
<feature type="domain" description="NAD(P)-binding" evidence="5">
    <location>
        <begin position="6"/>
        <end position="73"/>
    </location>
</feature>
<dbReference type="AlphaFoldDB" id="A0A3S4S2D7"/>
<evidence type="ECO:0000256" key="3">
    <source>
        <dbReference type="ARBA" id="ARBA00011989"/>
    </source>
</evidence>
<gene>
    <name evidence="6" type="primary">gmd</name>
    <name evidence="6" type="ORF">NCTC11951_00425</name>
</gene>
<dbReference type="EMBL" id="LR134359">
    <property type="protein sequence ID" value="VEG60744.1"/>
    <property type="molecule type" value="Genomic_DNA"/>
</dbReference>
<evidence type="ECO:0000256" key="1">
    <source>
        <dbReference type="ARBA" id="ARBA00001937"/>
    </source>
</evidence>
<dbReference type="SUPFAM" id="SSF51735">
    <property type="entry name" value="NAD(P)-binding Rossmann-fold domains"/>
    <property type="match status" value="1"/>
</dbReference>
<comment type="cofactor">
    <cofactor evidence="1">
        <name>NADP(+)</name>
        <dbReference type="ChEBI" id="CHEBI:58349"/>
    </cofactor>
</comment>
<dbReference type="PANTHER" id="PTHR43715:SF1">
    <property type="entry name" value="GDP-MANNOSE 4,6 DEHYDRATASE"/>
    <property type="match status" value="1"/>
</dbReference>
<sequence>MKKTALITGFTGQVGSQMADFLLKNTHYDVIGMMRWQEPMDNIYHLSDRINKKDRISICYADLNDYSSLQKLLLIYLIETLQTNIIGTANILENIRILKAKDGYDPVVHICSSSEVYGKAKAGVKLNEETAFHGASPYSISKMAPII</sequence>
<protein>
    <recommendedName>
        <fullName evidence="3">GDP-mannose 4,6-dehydratase</fullName>
        <ecNumber evidence="3">4.2.1.47</ecNumber>
    </recommendedName>
</protein>
<dbReference type="InterPro" id="IPR016040">
    <property type="entry name" value="NAD(P)-bd_dom"/>
</dbReference>
<feature type="domain" description="NAD(P)-binding" evidence="5">
    <location>
        <begin position="79"/>
        <end position="144"/>
    </location>
</feature>
<dbReference type="GO" id="GO:0008446">
    <property type="term" value="F:GDP-mannose 4,6-dehydratase activity"/>
    <property type="evidence" value="ECO:0007669"/>
    <property type="project" value="UniProtKB-EC"/>
</dbReference>
<name>A0A3S4S2D7_CAMJU</name>
<dbReference type="PANTHER" id="PTHR43715">
    <property type="entry name" value="GDP-MANNOSE 4,6-DEHYDRATASE"/>
    <property type="match status" value="1"/>
</dbReference>
<organism evidence="6 7">
    <name type="scientific">Campylobacter jejuni subsp. doylei</name>
    <dbReference type="NCBI Taxonomy" id="32021"/>
    <lineage>
        <taxon>Bacteria</taxon>
        <taxon>Pseudomonadati</taxon>
        <taxon>Campylobacterota</taxon>
        <taxon>Epsilonproteobacteria</taxon>
        <taxon>Campylobacterales</taxon>
        <taxon>Campylobacteraceae</taxon>
        <taxon>Campylobacter</taxon>
    </lineage>
</organism>
<dbReference type="InterPro" id="IPR006368">
    <property type="entry name" value="GDP_Man_deHydtase"/>
</dbReference>
<dbReference type="Gene3D" id="3.40.50.720">
    <property type="entry name" value="NAD(P)-binding Rossmann-like Domain"/>
    <property type="match status" value="2"/>
</dbReference>
<proteinExistence type="inferred from homology"/>
<dbReference type="GO" id="GO:0042351">
    <property type="term" value="P:'de novo' GDP-L-fucose biosynthetic process"/>
    <property type="evidence" value="ECO:0007669"/>
    <property type="project" value="TreeGrafter"/>
</dbReference>